<protein>
    <submittedName>
        <fullName evidence="1">DUF72 domain-containing protein</fullName>
    </submittedName>
</protein>
<evidence type="ECO:0000313" key="2">
    <source>
        <dbReference type="Proteomes" id="UP000658514"/>
    </source>
</evidence>
<dbReference type="InterPro" id="IPR002763">
    <property type="entry name" value="DUF72"/>
</dbReference>
<comment type="caution">
    <text evidence="1">The sequence shown here is derived from an EMBL/GenBank/DDBJ whole genome shotgun (WGS) entry which is preliminary data.</text>
</comment>
<sequence length="284" mass="32655">MNFFIGCAVWAYKGWVGELYPQGTRTAEFLSLYSRRFTTVEGNTTFYAIPNQETVTRWRTETPAGFEFCLKLPRIITHEGLLQPQIPAALKFLEGMQVLGERLGPIFAQLPPSYAPTLMTDLVSFLEAWPHSLAPLALEVRHRDWFTEPHASNLTALLEKLNVGRVLLDSRPIYTGDDDPQLQSERRKPKLPVQFSVTAPFTLIRFISHPNLAVNQPFMEEWVTQIQQWLQAGVRIYFFVHCPIEERSPNTARHFQNLLEQHGVAVPPLPWNHLEQPPNQLSLW</sequence>
<dbReference type="PANTHER" id="PTHR30348:SF9">
    <property type="entry name" value="UPF0759 PROTEIN YECE"/>
    <property type="match status" value="1"/>
</dbReference>
<keyword evidence="2" id="KW-1185">Reference proteome</keyword>
<reference evidence="1 2" key="1">
    <citation type="journal article" date="2020" name="ISME J.">
        <title>Comparative genomics reveals insights into cyanobacterial evolution and habitat adaptation.</title>
        <authorList>
            <person name="Chen M.Y."/>
            <person name="Teng W.K."/>
            <person name="Zhao L."/>
            <person name="Hu C.X."/>
            <person name="Zhou Y.K."/>
            <person name="Han B.P."/>
            <person name="Song L.R."/>
            <person name="Shu W.S."/>
        </authorList>
    </citation>
    <scope>NUCLEOTIDE SEQUENCE [LARGE SCALE GENOMIC DNA]</scope>
    <source>
        <strain evidence="1 2">FACHB-288</strain>
    </source>
</reference>
<gene>
    <name evidence="1" type="ORF">H6G24_13870</name>
</gene>
<name>A0ABR8A9P9_9CYAN</name>
<organism evidence="1 2">
    <name type="scientific">Calothrix parietina FACHB-288</name>
    <dbReference type="NCBI Taxonomy" id="2692896"/>
    <lineage>
        <taxon>Bacteria</taxon>
        <taxon>Bacillati</taxon>
        <taxon>Cyanobacteriota</taxon>
        <taxon>Cyanophyceae</taxon>
        <taxon>Nostocales</taxon>
        <taxon>Calotrichaceae</taxon>
        <taxon>Calothrix</taxon>
    </lineage>
</organism>
<dbReference type="Proteomes" id="UP000658514">
    <property type="component" value="Unassembled WGS sequence"/>
</dbReference>
<dbReference type="Pfam" id="PF01904">
    <property type="entry name" value="DUF72"/>
    <property type="match status" value="1"/>
</dbReference>
<proteinExistence type="predicted"/>
<dbReference type="Gene3D" id="3.20.20.410">
    <property type="entry name" value="Protein of unknown function UPF0759"/>
    <property type="match status" value="1"/>
</dbReference>
<evidence type="ECO:0000313" key="1">
    <source>
        <dbReference type="EMBL" id="MBD2196574.1"/>
    </source>
</evidence>
<dbReference type="PANTHER" id="PTHR30348">
    <property type="entry name" value="UNCHARACTERIZED PROTEIN YECE"/>
    <property type="match status" value="1"/>
</dbReference>
<dbReference type="InterPro" id="IPR036520">
    <property type="entry name" value="UPF0759_sf"/>
</dbReference>
<accession>A0ABR8A9P9</accession>
<dbReference type="RefSeq" id="WP_190548604.1">
    <property type="nucleotide sequence ID" value="NZ_CAWPNO010000050.1"/>
</dbReference>
<dbReference type="EMBL" id="JACJQH010000019">
    <property type="protein sequence ID" value="MBD2196574.1"/>
    <property type="molecule type" value="Genomic_DNA"/>
</dbReference>
<dbReference type="SUPFAM" id="SSF117396">
    <property type="entry name" value="TM1631-like"/>
    <property type="match status" value="1"/>
</dbReference>